<comment type="similarity">
    <text evidence="2">Belongs to the DNA polymerase epsilon subunit B family.</text>
</comment>
<evidence type="ECO:0000256" key="6">
    <source>
        <dbReference type="ARBA" id="ARBA00032930"/>
    </source>
</evidence>
<feature type="domain" description="DNA polymerase alpha/delta/epsilon subunit B" evidence="8">
    <location>
        <begin position="392"/>
        <end position="610"/>
    </location>
</feature>
<keyword evidence="4" id="KW-0238">DNA-binding</keyword>
<dbReference type="InterPro" id="IPR016266">
    <property type="entry name" value="POLE2"/>
</dbReference>
<dbReference type="GO" id="GO:0003677">
    <property type="term" value="F:DNA binding"/>
    <property type="evidence" value="ECO:0007669"/>
    <property type="project" value="UniProtKB-KW"/>
</dbReference>
<comment type="subcellular location">
    <subcellularLocation>
        <location evidence="1">Nucleus</location>
    </subcellularLocation>
</comment>
<dbReference type="AlphaFoldDB" id="A0ABD3NH13"/>
<dbReference type="InterPro" id="IPR007185">
    <property type="entry name" value="DNA_pol_a/d/e_bsu"/>
</dbReference>
<dbReference type="GO" id="GO:0006260">
    <property type="term" value="P:DNA replication"/>
    <property type="evidence" value="ECO:0007669"/>
    <property type="project" value="UniProtKB-KW"/>
</dbReference>
<keyword evidence="10" id="KW-1185">Reference proteome</keyword>
<keyword evidence="5" id="KW-0539">Nucleus</keyword>
<feature type="region of interest" description="Disordered" evidence="7">
    <location>
        <begin position="238"/>
        <end position="273"/>
    </location>
</feature>
<evidence type="ECO:0000313" key="9">
    <source>
        <dbReference type="EMBL" id="KAL3775233.1"/>
    </source>
</evidence>
<sequence>MMHSGNRRSALPSSDDTTSERKRIARIFRMRGLAVQSSALDALLNVLIRERRGGDDETLHAIIDEIKERMVHGRGGGGGGGGRGNNGDNNVGSFVVVTPSLLGEVVADLSRTGRDAYDESVQLLDAFRTPRLAYDPMRRNFELIRDGAGTRTRRTLLHGEALDKVRLVNVFYPTVSSRIIRIGTCIDLSPSFRSFSFPAPTDEKFKKKVNMFAQRYELVRQRMLRQDIFQPKLLTTTGVGGAGGRSSSSSSFNPSRDDDGAGGGEGGTHTLTPVESLLGRGGVRYLLGMIVQVEEGKYYLEDHTGQVPLDLSHASLLTDGFVTENSIVLVQGEAVDGVLHVHHLGSPIVENRSDAIKAIGLQNTDIFDSIGSLSELEKLREQEIEHGQEGMFVVLSDVYLDSPAVMERIERMLAGYSTFDPLPIFVFMGNFTSRPLSGGGSTKAMMGYFEDLASVICKFPKVASDGRFVFVPGPNDPGVTGVLPRAPIPNFFTSALRSRVRHVTLASNPCRIRYFSKELVFFRDDLVGKMRRHCLLEPREDDEDDDVGGGATSSASSGQRQLTRHAIKTVFDQGHLSPLPLSASPIYWQHDHALRLYPFPDALIVGDGVDQYYENYEECDAINPGPFSNGFNFVVYRPIGEIGKLQTKSDVEFSQIE</sequence>
<evidence type="ECO:0000256" key="7">
    <source>
        <dbReference type="SAM" id="MobiDB-lite"/>
    </source>
</evidence>
<dbReference type="EMBL" id="JALLAZ020001424">
    <property type="protein sequence ID" value="KAL3775233.1"/>
    <property type="molecule type" value="Genomic_DNA"/>
</dbReference>
<organism evidence="9 10">
    <name type="scientific">Stephanodiscus triporus</name>
    <dbReference type="NCBI Taxonomy" id="2934178"/>
    <lineage>
        <taxon>Eukaryota</taxon>
        <taxon>Sar</taxon>
        <taxon>Stramenopiles</taxon>
        <taxon>Ochrophyta</taxon>
        <taxon>Bacillariophyta</taxon>
        <taxon>Coscinodiscophyceae</taxon>
        <taxon>Thalassiosirophycidae</taxon>
        <taxon>Stephanodiscales</taxon>
        <taxon>Stephanodiscaceae</taxon>
        <taxon>Stephanodiscus</taxon>
    </lineage>
</organism>
<dbReference type="PANTHER" id="PTHR12708">
    <property type="entry name" value="DNA POLYMERASE EPSILON SUBUNIT B"/>
    <property type="match status" value="1"/>
</dbReference>
<comment type="caution">
    <text evidence="9">The sequence shown here is derived from an EMBL/GenBank/DDBJ whole genome shotgun (WGS) entry which is preliminary data.</text>
</comment>
<proteinExistence type="inferred from homology"/>
<dbReference type="Proteomes" id="UP001530315">
    <property type="component" value="Unassembled WGS sequence"/>
</dbReference>
<dbReference type="Pfam" id="PF04042">
    <property type="entry name" value="DNA_pol_E_B"/>
    <property type="match status" value="1"/>
</dbReference>
<keyword evidence="3" id="KW-0235">DNA replication</keyword>
<dbReference type="GO" id="GO:0031981">
    <property type="term" value="C:nuclear lumen"/>
    <property type="evidence" value="ECO:0007669"/>
    <property type="project" value="UniProtKB-ARBA"/>
</dbReference>
<evidence type="ECO:0000259" key="8">
    <source>
        <dbReference type="Pfam" id="PF04042"/>
    </source>
</evidence>
<evidence type="ECO:0000256" key="4">
    <source>
        <dbReference type="ARBA" id="ARBA00023125"/>
    </source>
</evidence>
<evidence type="ECO:0000256" key="5">
    <source>
        <dbReference type="ARBA" id="ARBA00023242"/>
    </source>
</evidence>
<name>A0ABD3NH13_9STRA</name>
<dbReference type="PANTHER" id="PTHR12708:SF0">
    <property type="entry name" value="DNA POLYMERASE EPSILON SUBUNIT 2"/>
    <property type="match status" value="1"/>
</dbReference>
<evidence type="ECO:0000256" key="3">
    <source>
        <dbReference type="ARBA" id="ARBA00022705"/>
    </source>
</evidence>
<feature type="region of interest" description="Disordered" evidence="7">
    <location>
        <begin position="540"/>
        <end position="561"/>
    </location>
</feature>
<accession>A0ABD3NH13</accession>
<evidence type="ECO:0000313" key="10">
    <source>
        <dbReference type="Proteomes" id="UP001530315"/>
    </source>
</evidence>
<reference evidence="9 10" key="1">
    <citation type="submission" date="2024-10" db="EMBL/GenBank/DDBJ databases">
        <title>Updated reference genomes for cyclostephanoid diatoms.</title>
        <authorList>
            <person name="Roberts W.R."/>
            <person name="Alverson A.J."/>
        </authorList>
    </citation>
    <scope>NUCLEOTIDE SEQUENCE [LARGE SCALE GENOMIC DNA]</scope>
    <source>
        <strain evidence="9 10">AJA276-08</strain>
    </source>
</reference>
<gene>
    <name evidence="9" type="ORF">ACHAW5_006102</name>
</gene>
<protein>
    <recommendedName>
        <fullName evidence="6">DNA polymerase II subunit 2</fullName>
    </recommendedName>
</protein>
<evidence type="ECO:0000256" key="2">
    <source>
        <dbReference type="ARBA" id="ARBA00009560"/>
    </source>
</evidence>
<evidence type="ECO:0000256" key="1">
    <source>
        <dbReference type="ARBA" id="ARBA00004123"/>
    </source>
</evidence>
<dbReference type="GO" id="GO:0005694">
    <property type="term" value="C:chromosome"/>
    <property type="evidence" value="ECO:0007669"/>
    <property type="project" value="UniProtKB-ARBA"/>
</dbReference>